<dbReference type="EMBL" id="CAUJNA010000180">
    <property type="protein sequence ID" value="CAJ1373232.1"/>
    <property type="molecule type" value="Genomic_DNA"/>
</dbReference>
<evidence type="ECO:0000259" key="3">
    <source>
        <dbReference type="SMART" id="SM00223"/>
    </source>
</evidence>
<protein>
    <recommendedName>
        <fullName evidence="3">Apple domain-containing protein</fullName>
    </recommendedName>
</protein>
<evidence type="ECO:0000313" key="4">
    <source>
        <dbReference type="EMBL" id="CAJ1373232.1"/>
    </source>
</evidence>
<dbReference type="SMART" id="SM00223">
    <property type="entry name" value="APPLE"/>
    <property type="match status" value="1"/>
</dbReference>
<dbReference type="Pfam" id="PF00024">
    <property type="entry name" value="PAN_1"/>
    <property type="match status" value="1"/>
</dbReference>
<dbReference type="SUPFAM" id="SSF57414">
    <property type="entry name" value="Hairpin loop containing domain-like"/>
    <property type="match status" value="1"/>
</dbReference>
<accession>A0AA36MN53</accession>
<dbReference type="GO" id="GO:0005576">
    <property type="term" value="C:extracellular region"/>
    <property type="evidence" value="ECO:0007669"/>
    <property type="project" value="InterPro"/>
</dbReference>
<evidence type="ECO:0000256" key="1">
    <source>
        <dbReference type="ARBA" id="ARBA00022737"/>
    </source>
</evidence>
<dbReference type="Gene3D" id="3.50.4.10">
    <property type="entry name" value="Hepatocyte Growth Factor"/>
    <property type="match status" value="1"/>
</dbReference>
<feature type="domain" description="Apple" evidence="3">
    <location>
        <begin position="68"/>
        <end position="142"/>
    </location>
</feature>
<proteinExistence type="predicted"/>
<keyword evidence="5" id="KW-1185">Reference proteome</keyword>
<keyword evidence="2" id="KW-1015">Disulfide bond</keyword>
<organism evidence="4 5">
    <name type="scientific">Effrenium voratum</name>
    <dbReference type="NCBI Taxonomy" id="2562239"/>
    <lineage>
        <taxon>Eukaryota</taxon>
        <taxon>Sar</taxon>
        <taxon>Alveolata</taxon>
        <taxon>Dinophyceae</taxon>
        <taxon>Suessiales</taxon>
        <taxon>Symbiodiniaceae</taxon>
        <taxon>Effrenium</taxon>
    </lineage>
</organism>
<evidence type="ECO:0000256" key="2">
    <source>
        <dbReference type="ARBA" id="ARBA00023157"/>
    </source>
</evidence>
<gene>
    <name evidence="4" type="ORF">EVOR1521_LOCUS3115</name>
</gene>
<reference evidence="4" key="1">
    <citation type="submission" date="2023-08" db="EMBL/GenBank/DDBJ databases">
        <authorList>
            <person name="Chen Y."/>
            <person name="Shah S."/>
            <person name="Dougan E. K."/>
            <person name="Thang M."/>
            <person name="Chan C."/>
        </authorList>
    </citation>
    <scope>NUCLEOTIDE SEQUENCE</scope>
</reference>
<name>A0AA36MN53_9DINO</name>
<dbReference type="AlphaFoldDB" id="A0AA36MN53"/>
<comment type="caution">
    <text evidence="4">The sequence shown here is derived from an EMBL/GenBank/DDBJ whole genome shotgun (WGS) entry which is preliminary data.</text>
</comment>
<dbReference type="Proteomes" id="UP001178507">
    <property type="component" value="Unassembled WGS sequence"/>
</dbReference>
<dbReference type="InterPro" id="IPR000177">
    <property type="entry name" value="Apple"/>
</dbReference>
<sequence>MAAHMIPSEEEELLNESRGRSFAFPTRVAMVVGSFALAGSALALRFTPSRGARAAPRSFLGLEEEPACFQKGMYWADPYKMGGTERSVELGAVSCQGRCQSVPGCRHFSFWPDGGCMLTSEDSSLEAAPFKYSDVITGPKFCDKADDAPDAPAGPAGEAQSVWGAGTEAANAVQSGIQQAADAVSGAADAASQAIEDLTGVNGTACEAYPACVAVGITGECCPNVDTIRLGCCDGFPKVVEAVTIAAGTECSKFPTCTALNMTGGCCPTPDGVMLGCCTQI</sequence>
<dbReference type="GO" id="GO:0006508">
    <property type="term" value="P:proteolysis"/>
    <property type="evidence" value="ECO:0007669"/>
    <property type="project" value="InterPro"/>
</dbReference>
<keyword evidence="1" id="KW-0677">Repeat</keyword>
<evidence type="ECO:0000313" key="5">
    <source>
        <dbReference type="Proteomes" id="UP001178507"/>
    </source>
</evidence>
<dbReference type="InterPro" id="IPR003609">
    <property type="entry name" value="Pan_app"/>
</dbReference>